<dbReference type="Proteomes" id="UP000757435">
    <property type="component" value="Unassembled WGS sequence"/>
</dbReference>
<dbReference type="InterPro" id="IPR011335">
    <property type="entry name" value="Restrct_endonuc-II-like"/>
</dbReference>
<reference evidence="2" key="1">
    <citation type="submission" date="2021-05" db="EMBL/GenBank/DDBJ databases">
        <authorList>
            <person name="Pietrasiak N."/>
            <person name="Ward R."/>
            <person name="Stajich J.E."/>
            <person name="Kurbessoian T."/>
        </authorList>
    </citation>
    <scope>NUCLEOTIDE SEQUENCE</scope>
    <source>
        <strain evidence="2">UHER 2000/2452</strain>
    </source>
</reference>
<keyword evidence="2" id="KW-0540">Nuclease</keyword>
<dbReference type="EMBL" id="JAHHHD010000030">
    <property type="protein sequence ID" value="MBW4661091.1"/>
    <property type="molecule type" value="Genomic_DNA"/>
</dbReference>
<dbReference type="InterPro" id="IPR008538">
    <property type="entry name" value="Uma2"/>
</dbReference>
<dbReference type="AlphaFoldDB" id="A0A951QEC2"/>
<dbReference type="PANTHER" id="PTHR34107">
    <property type="entry name" value="SLL0198 PROTEIN-RELATED"/>
    <property type="match status" value="1"/>
</dbReference>
<feature type="domain" description="Putative restriction endonuclease" evidence="1">
    <location>
        <begin position="14"/>
        <end position="185"/>
    </location>
</feature>
<proteinExistence type="predicted"/>
<dbReference type="PANTHER" id="PTHR34107:SF7">
    <property type="entry name" value="SLR2092 PROTEIN"/>
    <property type="match status" value="1"/>
</dbReference>
<dbReference type="Pfam" id="PF05685">
    <property type="entry name" value="Uma2"/>
    <property type="match status" value="1"/>
</dbReference>
<evidence type="ECO:0000313" key="3">
    <source>
        <dbReference type="Proteomes" id="UP000757435"/>
    </source>
</evidence>
<reference evidence="2" key="2">
    <citation type="journal article" date="2022" name="Microbiol. Resour. Announc.">
        <title>Metagenome Sequencing to Explore Phylogenomics of Terrestrial Cyanobacteria.</title>
        <authorList>
            <person name="Ward R.D."/>
            <person name="Stajich J.E."/>
            <person name="Johansen J.R."/>
            <person name="Huntemann M."/>
            <person name="Clum A."/>
            <person name="Foster B."/>
            <person name="Foster B."/>
            <person name="Roux S."/>
            <person name="Palaniappan K."/>
            <person name="Varghese N."/>
            <person name="Mukherjee S."/>
            <person name="Reddy T.B.K."/>
            <person name="Daum C."/>
            <person name="Copeland A."/>
            <person name="Chen I.A."/>
            <person name="Ivanova N.N."/>
            <person name="Kyrpides N.C."/>
            <person name="Shapiro N."/>
            <person name="Eloe-Fadrosh E.A."/>
            <person name="Pietrasiak N."/>
        </authorList>
    </citation>
    <scope>NUCLEOTIDE SEQUENCE</scope>
    <source>
        <strain evidence="2">UHER 2000/2452</strain>
    </source>
</reference>
<comment type="caution">
    <text evidence="2">The sequence shown here is derived from an EMBL/GenBank/DDBJ whole genome shotgun (WGS) entry which is preliminary data.</text>
</comment>
<dbReference type="InterPro" id="IPR012296">
    <property type="entry name" value="Nuclease_put_TT1808"/>
</dbReference>
<keyword evidence="2" id="KW-0255">Endonuclease</keyword>
<name>A0A951QEC2_9CYAN</name>
<dbReference type="CDD" id="cd06260">
    <property type="entry name" value="DUF820-like"/>
    <property type="match status" value="1"/>
</dbReference>
<dbReference type="GO" id="GO:0004519">
    <property type="term" value="F:endonuclease activity"/>
    <property type="evidence" value="ECO:0007669"/>
    <property type="project" value="UniProtKB-KW"/>
</dbReference>
<sequence>MTTLGIRIPRITAEKFQEICQANPNLRLELTANGEVIAMSPTYFWTGKQNSGLTAQLWNWNDRTELGIVFDSSAGFTLPNGAVRSPDAAWIVKERWNNLTEEQQRYAFSSIAPDFVVELRSSSDDLAILQVKMQEYLDNGVQLGWLIDPQQRRVEIYRMDQPAEILELPVTLSGENLLPGFELQLSKVWGLKSED</sequence>
<dbReference type="SUPFAM" id="SSF52980">
    <property type="entry name" value="Restriction endonuclease-like"/>
    <property type="match status" value="1"/>
</dbReference>
<organism evidence="2 3">
    <name type="scientific">Drouetiella hepatica Uher 2000/2452</name>
    <dbReference type="NCBI Taxonomy" id="904376"/>
    <lineage>
        <taxon>Bacteria</taxon>
        <taxon>Bacillati</taxon>
        <taxon>Cyanobacteriota</taxon>
        <taxon>Cyanophyceae</taxon>
        <taxon>Oculatellales</taxon>
        <taxon>Oculatellaceae</taxon>
        <taxon>Drouetiella</taxon>
    </lineage>
</organism>
<gene>
    <name evidence="2" type="ORF">KME15_20645</name>
</gene>
<evidence type="ECO:0000313" key="2">
    <source>
        <dbReference type="EMBL" id="MBW4661091.1"/>
    </source>
</evidence>
<dbReference type="Gene3D" id="3.90.1570.10">
    <property type="entry name" value="tt1808, chain A"/>
    <property type="match status" value="1"/>
</dbReference>
<protein>
    <submittedName>
        <fullName evidence="2">Uma2 family endonuclease</fullName>
    </submittedName>
</protein>
<accession>A0A951QEC2</accession>
<keyword evidence="2" id="KW-0378">Hydrolase</keyword>
<evidence type="ECO:0000259" key="1">
    <source>
        <dbReference type="Pfam" id="PF05685"/>
    </source>
</evidence>